<gene>
    <name evidence="3" type="ORF">GCM10008170_33170</name>
    <name evidence="4" type="ORF">JOD31_003750</name>
</gene>
<dbReference type="InterPro" id="IPR018759">
    <property type="entry name" value="BBP2_2"/>
</dbReference>
<dbReference type="EMBL" id="BSFF01000009">
    <property type="protein sequence ID" value="GLK57297.1"/>
    <property type="molecule type" value="Genomic_DNA"/>
</dbReference>
<dbReference type="Proteomes" id="UP001143400">
    <property type="component" value="Unassembled WGS sequence"/>
</dbReference>
<name>A0A9W6MTJ1_9HYPH</name>
<dbReference type="EMBL" id="JAFBCY010000005">
    <property type="protein sequence ID" value="MBM7853489.1"/>
    <property type="molecule type" value="Genomic_DNA"/>
</dbReference>
<reference evidence="4 5" key="2">
    <citation type="submission" date="2021-01" db="EMBL/GenBank/DDBJ databases">
        <title>Genomic Encyclopedia of Type Strains, Phase IV (KMG-IV): sequencing the most valuable type-strain genomes for metagenomic binning, comparative biology and taxonomic classification.</title>
        <authorList>
            <person name="Goeker M."/>
        </authorList>
    </citation>
    <scope>NUCLEOTIDE SEQUENCE [LARGE SCALE GENOMIC DNA]</scope>
    <source>
        <strain evidence="4 5">DSM 6130</strain>
    </source>
</reference>
<accession>A0A9W6MTJ1</accession>
<protein>
    <recommendedName>
        <fullName evidence="7">Outer membrane beta-barrel protein</fullName>
    </recommendedName>
</protein>
<comment type="caution">
    <text evidence="3">The sequence shown here is derived from an EMBL/GenBank/DDBJ whole genome shotgun (WGS) entry which is preliminary data.</text>
</comment>
<organism evidence="3 6">
    <name type="scientific">Methylopila capsulata</name>
    <dbReference type="NCBI Taxonomy" id="61654"/>
    <lineage>
        <taxon>Bacteria</taxon>
        <taxon>Pseudomonadati</taxon>
        <taxon>Pseudomonadota</taxon>
        <taxon>Alphaproteobacteria</taxon>
        <taxon>Hyphomicrobiales</taxon>
        <taxon>Methylopilaceae</taxon>
        <taxon>Methylopila</taxon>
    </lineage>
</organism>
<evidence type="ECO:0000313" key="6">
    <source>
        <dbReference type="Proteomes" id="UP001143400"/>
    </source>
</evidence>
<keyword evidence="5" id="KW-1185">Reference proteome</keyword>
<sequence length="494" mass="53074">MPRAQRLAALALVALVAAAGVARGQEALDDEPLRRLDPDTLAGGDYGGTEPQPLAGGTYGREPQAAPRAAVEEPLTTQLQIGDPLAGSRAGFGAPPRGPRARRLADEPYSPTGIRAGAFILRPTLESTAGYDTNPNEVKTGGKGSAYGRLRGDLDAVSDWSRHQLDVRLSGQIRKFTNAPDIGLEPQASATVDGRIDVTADTQIVTQLRASITTSSPGDPETATDVDGDEIQKSYGATLGVAKRFNRFSLQLDGLVDRYLYDDSKLLDGSELDNSDRIYNAYEVRLRGAYELSPRLQPFAEIAVDTRDYDKRFERLEDAEGNPVNGKKLGSDGYALRAGAKFEATRLITGELALGYGRQTPKEKSLDPVEGLLIDGSIAWVPTALTTVRLNARSALQETNLTGASGVLTRSVGVAVEHALRRNVLLTARATVERLNYKGIGRVDDAVTLALEGEYRLNRSLSLIGSFQHEKLASSESGEGYSSSIIEVGLRLRR</sequence>
<reference evidence="3" key="1">
    <citation type="journal article" date="2014" name="Int. J. Syst. Evol. Microbiol.">
        <title>Complete genome sequence of Corynebacterium casei LMG S-19264T (=DSM 44701T), isolated from a smear-ripened cheese.</title>
        <authorList>
            <consortium name="US DOE Joint Genome Institute (JGI-PGF)"/>
            <person name="Walter F."/>
            <person name="Albersmeier A."/>
            <person name="Kalinowski J."/>
            <person name="Ruckert C."/>
        </authorList>
    </citation>
    <scope>NUCLEOTIDE SEQUENCE</scope>
    <source>
        <strain evidence="3">VKM B-1606</strain>
    </source>
</reference>
<evidence type="ECO:0000313" key="4">
    <source>
        <dbReference type="EMBL" id="MBM7853489.1"/>
    </source>
</evidence>
<dbReference type="AlphaFoldDB" id="A0A9W6MTJ1"/>
<feature type="chain" id="PRO_5040816700" description="Outer membrane beta-barrel protein" evidence="2">
    <location>
        <begin position="25"/>
        <end position="494"/>
    </location>
</feature>
<evidence type="ECO:0000313" key="5">
    <source>
        <dbReference type="Proteomes" id="UP000758856"/>
    </source>
</evidence>
<proteinExistence type="predicted"/>
<evidence type="ECO:0000256" key="1">
    <source>
        <dbReference type="SAM" id="MobiDB-lite"/>
    </source>
</evidence>
<dbReference type="Proteomes" id="UP000758856">
    <property type="component" value="Unassembled WGS sequence"/>
</dbReference>
<keyword evidence="2" id="KW-0732">Signal</keyword>
<feature type="compositionally biased region" description="Low complexity" evidence="1">
    <location>
        <begin position="86"/>
        <end position="95"/>
    </location>
</feature>
<feature type="region of interest" description="Disordered" evidence="1">
    <location>
        <begin position="24"/>
        <end position="109"/>
    </location>
</feature>
<evidence type="ECO:0008006" key="7">
    <source>
        <dbReference type="Google" id="ProtNLM"/>
    </source>
</evidence>
<evidence type="ECO:0000313" key="3">
    <source>
        <dbReference type="EMBL" id="GLK57297.1"/>
    </source>
</evidence>
<feature type="signal peptide" evidence="2">
    <location>
        <begin position="1"/>
        <end position="24"/>
    </location>
</feature>
<dbReference type="RefSeq" id="WP_204951937.1">
    <property type="nucleotide sequence ID" value="NZ_BSFF01000009.1"/>
</dbReference>
<dbReference type="Pfam" id="PF10082">
    <property type="entry name" value="BBP2_2"/>
    <property type="match status" value="1"/>
</dbReference>
<evidence type="ECO:0000256" key="2">
    <source>
        <dbReference type="SAM" id="SignalP"/>
    </source>
</evidence>
<reference evidence="3" key="3">
    <citation type="submission" date="2023-01" db="EMBL/GenBank/DDBJ databases">
        <authorList>
            <person name="Sun Q."/>
            <person name="Evtushenko L."/>
        </authorList>
    </citation>
    <scope>NUCLEOTIDE SEQUENCE</scope>
    <source>
        <strain evidence="3">VKM B-1606</strain>
    </source>
</reference>